<dbReference type="PROSITE" id="PS50893">
    <property type="entry name" value="ABC_TRANSPORTER_2"/>
    <property type="match status" value="1"/>
</dbReference>
<evidence type="ECO:0000256" key="3">
    <source>
        <dbReference type="ARBA" id="ARBA00022741"/>
    </source>
</evidence>
<evidence type="ECO:0000256" key="1">
    <source>
        <dbReference type="ARBA" id="ARBA00005417"/>
    </source>
</evidence>
<dbReference type="Pfam" id="PF00005">
    <property type="entry name" value="ABC_tran"/>
    <property type="match status" value="1"/>
</dbReference>
<evidence type="ECO:0000313" key="6">
    <source>
        <dbReference type="EMBL" id="EKF18188.1"/>
    </source>
</evidence>
<dbReference type="InterPro" id="IPR003439">
    <property type="entry name" value="ABC_transporter-like_ATP-bd"/>
</dbReference>
<gene>
    <name evidence="6" type="ORF">NA2_14787</name>
</gene>
<reference evidence="6 7" key="1">
    <citation type="journal article" date="2012" name="J. Bacteriol.">
        <title>Genome Sequence of Nitratireductor pacificus Type Strain pht-3B.</title>
        <authorList>
            <person name="Lai Q."/>
            <person name="Li G."/>
            <person name="Shao Z."/>
        </authorList>
    </citation>
    <scope>NUCLEOTIDE SEQUENCE [LARGE SCALE GENOMIC DNA]</scope>
    <source>
        <strain evidence="7">pht-3B</strain>
    </source>
</reference>
<evidence type="ECO:0000256" key="2">
    <source>
        <dbReference type="ARBA" id="ARBA00022448"/>
    </source>
</evidence>
<dbReference type="STRING" id="391937.NA2_14787"/>
<dbReference type="eggNOG" id="COG1116">
    <property type="taxonomic scope" value="Bacteria"/>
</dbReference>
<dbReference type="SUPFAM" id="SSF52540">
    <property type="entry name" value="P-loop containing nucleoside triphosphate hydrolases"/>
    <property type="match status" value="1"/>
</dbReference>
<comment type="caution">
    <text evidence="6">The sequence shown here is derived from an EMBL/GenBank/DDBJ whole genome shotgun (WGS) entry which is preliminary data.</text>
</comment>
<dbReference type="InterPro" id="IPR027417">
    <property type="entry name" value="P-loop_NTPase"/>
</dbReference>
<dbReference type="PROSITE" id="PS00211">
    <property type="entry name" value="ABC_TRANSPORTER_1"/>
    <property type="match status" value="1"/>
</dbReference>
<keyword evidence="2" id="KW-0813">Transport</keyword>
<dbReference type="EMBL" id="AMRM01000016">
    <property type="protein sequence ID" value="EKF18188.1"/>
    <property type="molecule type" value="Genomic_DNA"/>
</dbReference>
<dbReference type="PATRIC" id="fig|391937.3.peg.3041"/>
<dbReference type="RefSeq" id="WP_008597806.1">
    <property type="nucleotide sequence ID" value="NZ_AMRM01000016.1"/>
</dbReference>
<dbReference type="Proteomes" id="UP000006786">
    <property type="component" value="Unassembled WGS sequence"/>
</dbReference>
<dbReference type="InterPro" id="IPR003593">
    <property type="entry name" value="AAA+_ATPase"/>
</dbReference>
<evidence type="ECO:0000313" key="7">
    <source>
        <dbReference type="Proteomes" id="UP000006786"/>
    </source>
</evidence>
<keyword evidence="7" id="KW-1185">Reference proteome</keyword>
<accession>K2N1W6</accession>
<dbReference type="GO" id="GO:0016887">
    <property type="term" value="F:ATP hydrolysis activity"/>
    <property type="evidence" value="ECO:0007669"/>
    <property type="project" value="InterPro"/>
</dbReference>
<keyword evidence="4" id="KW-0067">ATP-binding</keyword>
<proteinExistence type="inferred from homology"/>
<feature type="domain" description="ABC transporter" evidence="5">
    <location>
        <begin position="17"/>
        <end position="245"/>
    </location>
</feature>
<keyword evidence="3" id="KW-0547">Nucleotide-binding</keyword>
<sequence>MTSQADPADAQASAGAISIRGLSKTFGALKVLDDINCTIGEAEFVSTLGPSGCGKSTILRIIAGLVEPDAGAELRLLGEPFGGQSDQVGVVFQTHNMLPWLTVEKNIRLNCEVRGVARAEITRRVEEILPVLKLEGFREKYPHQISGGMKQRAALGQTLIAQPKVLLLDEPFGALDALTRDQLNVELLRLWQKIRKTVVLITHSISEAIFLSDRVLVMSDRPSRVVSDVRIDLPRPRDPKATREDPRFGQYVTQLSALMGVH</sequence>
<dbReference type="PANTHER" id="PTHR42788:SF13">
    <property type="entry name" value="ALIPHATIC SULFONATES IMPORT ATP-BINDING PROTEIN SSUB"/>
    <property type="match status" value="1"/>
</dbReference>
<comment type="similarity">
    <text evidence="1">Belongs to the ABC transporter superfamily.</text>
</comment>
<dbReference type="SMART" id="SM00382">
    <property type="entry name" value="AAA"/>
    <property type="match status" value="1"/>
</dbReference>
<dbReference type="AlphaFoldDB" id="K2N1W6"/>
<organism evidence="6 7">
    <name type="scientific">Nitratireductor pacificus pht-3B</name>
    <dbReference type="NCBI Taxonomy" id="391937"/>
    <lineage>
        <taxon>Bacteria</taxon>
        <taxon>Pseudomonadati</taxon>
        <taxon>Pseudomonadota</taxon>
        <taxon>Alphaproteobacteria</taxon>
        <taxon>Hyphomicrobiales</taxon>
        <taxon>Phyllobacteriaceae</taxon>
        <taxon>Nitratireductor</taxon>
    </lineage>
</organism>
<dbReference type="InterPro" id="IPR017871">
    <property type="entry name" value="ABC_transporter-like_CS"/>
</dbReference>
<dbReference type="InterPro" id="IPR050166">
    <property type="entry name" value="ABC_transporter_ATP-bind"/>
</dbReference>
<dbReference type="GO" id="GO:0005524">
    <property type="term" value="F:ATP binding"/>
    <property type="evidence" value="ECO:0007669"/>
    <property type="project" value="UniProtKB-KW"/>
</dbReference>
<dbReference type="CDD" id="cd03293">
    <property type="entry name" value="ABC_NrtD_SsuB_transporters"/>
    <property type="match status" value="1"/>
</dbReference>
<dbReference type="PANTHER" id="PTHR42788">
    <property type="entry name" value="TAURINE IMPORT ATP-BINDING PROTEIN-RELATED"/>
    <property type="match status" value="1"/>
</dbReference>
<dbReference type="Gene3D" id="3.40.50.300">
    <property type="entry name" value="P-loop containing nucleotide triphosphate hydrolases"/>
    <property type="match status" value="1"/>
</dbReference>
<protein>
    <submittedName>
        <fullName evidence="6">ABC nitrate/sulfonate/bicarbonate transporter, ATPase subunit</fullName>
    </submittedName>
</protein>
<evidence type="ECO:0000259" key="5">
    <source>
        <dbReference type="PROSITE" id="PS50893"/>
    </source>
</evidence>
<evidence type="ECO:0000256" key="4">
    <source>
        <dbReference type="ARBA" id="ARBA00022840"/>
    </source>
</evidence>
<name>K2N1W6_9HYPH</name>